<dbReference type="InterPro" id="IPR043141">
    <property type="entry name" value="Ribosomal_uL10-like_sf"/>
</dbReference>
<proteinExistence type="inferred from homology"/>
<dbReference type="SUPFAM" id="SSF160369">
    <property type="entry name" value="Ribosomal protein L10-like"/>
    <property type="match status" value="1"/>
</dbReference>
<evidence type="ECO:0008006" key="4">
    <source>
        <dbReference type="Google" id="ProtNLM"/>
    </source>
</evidence>
<evidence type="ECO:0000313" key="2">
    <source>
        <dbReference type="EMBL" id="KAK4538820.1"/>
    </source>
</evidence>
<name>A0AAV9J2N8_CYACA</name>
<evidence type="ECO:0000313" key="3">
    <source>
        <dbReference type="Proteomes" id="UP001301350"/>
    </source>
</evidence>
<accession>A0AAV9J2N8</accession>
<reference evidence="2 3" key="1">
    <citation type="submission" date="2022-07" db="EMBL/GenBank/DDBJ databases">
        <title>Genome-wide signatures of adaptation to extreme environments.</title>
        <authorList>
            <person name="Cho C.H."/>
            <person name="Yoon H.S."/>
        </authorList>
    </citation>
    <scope>NUCLEOTIDE SEQUENCE [LARGE SCALE GENOMIC DNA]</scope>
    <source>
        <strain evidence="2 3">DBV 063 E5</strain>
    </source>
</reference>
<comment type="caution">
    <text evidence="2">The sequence shown here is derived from an EMBL/GenBank/DDBJ whole genome shotgun (WGS) entry which is preliminary data.</text>
</comment>
<protein>
    <recommendedName>
        <fullName evidence="4">50S ribosomal protein L10</fullName>
    </recommendedName>
</protein>
<organism evidence="2 3">
    <name type="scientific">Cyanidium caldarium</name>
    <name type="common">Red alga</name>
    <dbReference type="NCBI Taxonomy" id="2771"/>
    <lineage>
        <taxon>Eukaryota</taxon>
        <taxon>Rhodophyta</taxon>
        <taxon>Bangiophyceae</taxon>
        <taxon>Cyanidiales</taxon>
        <taxon>Cyanidiaceae</taxon>
        <taxon>Cyanidium</taxon>
    </lineage>
</organism>
<dbReference type="AlphaFoldDB" id="A0AAV9J2N8"/>
<comment type="similarity">
    <text evidence="1">Belongs to the universal ribosomal protein uL10 family.</text>
</comment>
<sequence length="189" mass="20067">MRLRNAVVVARWQAALRTSQYVGVVMLTRSTSWGRSGARGRILREADATASDVDVRFGVPRWLRLAAELVGLPQLSPLFRAGPLLLVYGNDSAAWLRVMQRAEQVMDGATVIGAKIGDEAAVREGTVRTLRSLPDTLAEVVPLLEAPARGLAQALDGVGVAVVHSVQRVGGDGMGTMRDAPSASVAETV</sequence>
<dbReference type="Proteomes" id="UP001301350">
    <property type="component" value="Unassembled WGS sequence"/>
</dbReference>
<evidence type="ECO:0000256" key="1">
    <source>
        <dbReference type="ARBA" id="ARBA00008889"/>
    </source>
</evidence>
<dbReference type="EMBL" id="JANCYW010000020">
    <property type="protein sequence ID" value="KAK4538820.1"/>
    <property type="molecule type" value="Genomic_DNA"/>
</dbReference>
<keyword evidence="3" id="KW-1185">Reference proteome</keyword>
<gene>
    <name evidence="2" type="ORF">CDCA_CDCA20G4845</name>
</gene>